<evidence type="ECO:0000313" key="2">
    <source>
        <dbReference type="Proteomes" id="UP001234989"/>
    </source>
</evidence>
<dbReference type="AlphaFoldDB" id="A0AAF0QLG1"/>
<keyword evidence="2" id="KW-1185">Reference proteome</keyword>
<evidence type="ECO:0000313" key="1">
    <source>
        <dbReference type="EMBL" id="WMV25303.1"/>
    </source>
</evidence>
<protein>
    <submittedName>
        <fullName evidence="1">Uncharacterized protein</fullName>
    </submittedName>
</protein>
<dbReference type="Proteomes" id="UP001234989">
    <property type="component" value="Chromosome 4"/>
</dbReference>
<gene>
    <name evidence="1" type="ORF">MTR67_018688</name>
</gene>
<accession>A0AAF0QLG1</accession>
<sequence length="92" mass="10735">MTNEEIRSAFLILARAMAAQATRDMGPRVNANEGFAYWNKGRSLSFQRIAKGGQFSEVSRIRRMTRRLALLLSHRRSVFFLQHLHHLDHWVV</sequence>
<organism evidence="1 2">
    <name type="scientific">Solanum verrucosum</name>
    <dbReference type="NCBI Taxonomy" id="315347"/>
    <lineage>
        <taxon>Eukaryota</taxon>
        <taxon>Viridiplantae</taxon>
        <taxon>Streptophyta</taxon>
        <taxon>Embryophyta</taxon>
        <taxon>Tracheophyta</taxon>
        <taxon>Spermatophyta</taxon>
        <taxon>Magnoliopsida</taxon>
        <taxon>eudicotyledons</taxon>
        <taxon>Gunneridae</taxon>
        <taxon>Pentapetalae</taxon>
        <taxon>asterids</taxon>
        <taxon>lamiids</taxon>
        <taxon>Solanales</taxon>
        <taxon>Solanaceae</taxon>
        <taxon>Solanoideae</taxon>
        <taxon>Solaneae</taxon>
        <taxon>Solanum</taxon>
    </lineage>
</organism>
<proteinExistence type="predicted"/>
<name>A0AAF0QLG1_SOLVR</name>
<dbReference type="EMBL" id="CP133615">
    <property type="protein sequence ID" value="WMV25303.1"/>
    <property type="molecule type" value="Genomic_DNA"/>
</dbReference>
<reference evidence="1" key="1">
    <citation type="submission" date="2023-08" db="EMBL/GenBank/DDBJ databases">
        <title>A de novo genome assembly of Solanum verrucosum Schlechtendal, a Mexican diploid species geographically isolated from the other diploid A-genome species in potato relatives.</title>
        <authorList>
            <person name="Hosaka K."/>
        </authorList>
    </citation>
    <scope>NUCLEOTIDE SEQUENCE</scope>
    <source>
        <tissue evidence="1">Young leaves</tissue>
    </source>
</reference>